<keyword evidence="1" id="KW-1133">Transmembrane helix</keyword>
<dbReference type="PANTHER" id="PTHR13351">
    <property type="entry name" value="RENIN RECEPTOR"/>
    <property type="match status" value="1"/>
</dbReference>
<comment type="caution">
    <text evidence="3">The sequence shown here is derived from an EMBL/GenBank/DDBJ whole genome shotgun (WGS) entry which is preliminary data.</text>
</comment>
<protein>
    <recommendedName>
        <fullName evidence="5">Protein BIG1</fullName>
    </recommendedName>
</protein>
<dbReference type="InterPro" id="IPR012493">
    <property type="entry name" value="Renin_rcpt"/>
</dbReference>
<name>A0A2R5GWW9_9STRA</name>
<sequence length="342" mass="36157">MAARALTVVACVAAAMMTGGAEAAAAAAASGPALAVSGFGVHQEASKRAAPLQDVTAVTARLLGLDVALDRAVPVAGDVLNRPKGCVILTLEGVGLEDLDETETPNLFAAFADKAIRLANPRRWSVCESAGDVKLSHAFSYQRTPLATLLQTQFPKSTLIAASADEGMAQTVMPDEAFPVDASTAEMEAFAAIAAELDVETLRDAEPDVVVLPVSSLRSLEDAQEAFKSALAEIDAAVPKVLEAFQTAFADRAAVQIVLLGKSIPAHHHARLLQESTDDDSNSTSSALYFSTDEIADYLIMSWTSVILFVFMLMVFICVPWSDDLDPVLFSGLQQDDGKKEM</sequence>
<reference evidence="3 4" key="1">
    <citation type="submission" date="2017-12" db="EMBL/GenBank/DDBJ databases">
        <title>Sequencing, de novo assembly and annotation of complete genome of a new Thraustochytrid species, strain FCC1311.</title>
        <authorList>
            <person name="Sedici K."/>
            <person name="Godart F."/>
            <person name="Aiese Cigliano R."/>
            <person name="Sanseverino W."/>
            <person name="Barakat M."/>
            <person name="Ortet P."/>
            <person name="Marechal E."/>
            <person name="Cagnac O."/>
            <person name="Amato A."/>
        </authorList>
    </citation>
    <scope>NUCLEOTIDE SEQUENCE [LARGE SCALE GENOMIC DNA]</scope>
</reference>
<organism evidence="3 4">
    <name type="scientific">Hondaea fermentalgiana</name>
    <dbReference type="NCBI Taxonomy" id="2315210"/>
    <lineage>
        <taxon>Eukaryota</taxon>
        <taxon>Sar</taxon>
        <taxon>Stramenopiles</taxon>
        <taxon>Bigyra</taxon>
        <taxon>Labyrinthulomycetes</taxon>
        <taxon>Thraustochytrida</taxon>
        <taxon>Thraustochytriidae</taxon>
        <taxon>Hondaea</taxon>
    </lineage>
</organism>
<keyword evidence="1" id="KW-0472">Membrane</keyword>
<dbReference type="PANTHER" id="PTHR13351:SF1">
    <property type="entry name" value="RENIN RECEPTOR"/>
    <property type="match status" value="1"/>
</dbReference>
<keyword evidence="2" id="KW-0732">Signal</keyword>
<gene>
    <name evidence="3" type="ORF">FCC1311_104922</name>
</gene>
<dbReference type="GO" id="GO:0009897">
    <property type="term" value="C:external side of plasma membrane"/>
    <property type="evidence" value="ECO:0007669"/>
    <property type="project" value="TreeGrafter"/>
</dbReference>
<feature type="transmembrane region" description="Helical" evidence="1">
    <location>
        <begin position="298"/>
        <end position="319"/>
    </location>
</feature>
<dbReference type="GO" id="GO:0038023">
    <property type="term" value="F:signaling receptor activity"/>
    <property type="evidence" value="ECO:0007669"/>
    <property type="project" value="InterPro"/>
</dbReference>
<accession>A0A2R5GWW9</accession>
<dbReference type="Proteomes" id="UP000241890">
    <property type="component" value="Unassembled WGS sequence"/>
</dbReference>
<dbReference type="InParanoid" id="A0A2R5GWW9"/>
<feature type="chain" id="PRO_5015357207" description="Protein BIG1" evidence="2">
    <location>
        <begin position="24"/>
        <end position="342"/>
    </location>
</feature>
<dbReference type="EMBL" id="BEYU01000185">
    <property type="protein sequence ID" value="GBG34268.1"/>
    <property type="molecule type" value="Genomic_DNA"/>
</dbReference>
<evidence type="ECO:0008006" key="5">
    <source>
        <dbReference type="Google" id="ProtNLM"/>
    </source>
</evidence>
<evidence type="ECO:0000256" key="1">
    <source>
        <dbReference type="SAM" id="Phobius"/>
    </source>
</evidence>
<evidence type="ECO:0000313" key="4">
    <source>
        <dbReference type="Proteomes" id="UP000241890"/>
    </source>
</evidence>
<keyword evidence="4" id="KW-1185">Reference proteome</keyword>
<keyword evidence="1" id="KW-0812">Transmembrane</keyword>
<proteinExistence type="predicted"/>
<dbReference type="AlphaFoldDB" id="A0A2R5GWW9"/>
<feature type="signal peptide" evidence="2">
    <location>
        <begin position="1"/>
        <end position="23"/>
    </location>
</feature>
<evidence type="ECO:0000313" key="3">
    <source>
        <dbReference type="EMBL" id="GBG34268.1"/>
    </source>
</evidence>
<evidence type="ECO:0000256" key="2">
    <source>
        <dbReference type="SAM" id="SignalP"/>
    </source>
</evidence>